<sequence>MFIHQLRQCFAYLYKPRLFAIRAQESPTGSISSFVRNEVFITLGSPWRALTCITFTLRNSVLLPKLHLNRCSTIGSRPQARQASCTLTSTGR</sequence>
<dbReference type="Proteomes" id="UP000765509">
    <property type="component" value="Unassembled WGS sequence"/>
</dbReference>
<organism evidence="1 2">
    <name type="scientific">Austropuccinia psidii MF-1</name>
    <dbReference type="NCBI Taxonomy" id="1389203"/>
    <lineage>
        <taxon>Eukaryota</taxon>
        <taxon>Fungi</taxon>
        <taxon>Dikarya</taxon>
        <taxon>Basidiomycota</taxon>
        <taxon>Pucciniomycotina</taxon>
        <taxon>Pucciniomycetes</taxon>
        <taxon>Pucciniales</taxon>
        <taxon>Sphaerophragmiaceae</taxon>
        <taxon>Austropuccinia</taxon>
    </lineage>
</organism>
<dbReference type="AlphaFoldDB" id="A0A9Q3DNX4"/>
<protein>
    <submittedName>
        <fullName evidence="1">Uncharacterized protein</fullName>
    </submittedName>
</protein>
<keyword evidence="2" id="KW-1185">Reference proteome</keyword>
<accession>A0A9Q3DNX4</accession>
<name>A0A9Q3DNX4_9BASI</name>
<dbReference type="EMBL" id="AVOT02019208">
    <property type="protein sequence ID" value="MBW0506639.1"/>
    <property type="molecule type" value="Genomic_DNA"/>
</dbReference>
<evidence type="ECO:0000313" key="1">
    <source>
        <dbReference type="EMBL" id="MBW0506639.1"/>
    </source>
</evidence>
<reference evidence="1" key="1">
    <citation type="submission" date="2021-03" db="EMBL/GenBank/DDBJ databases">
        <title>Draft genome sequence of rust myrtle Austropuccinia psidii MF-1, a brazilian biotype.</title>
        <authorList>
            <person name="Quecine M.C."/>
            <person name="Pachon D.M.R."/>
            <person name="Bonatelli M.L."/>
            <person name="Correr F.H."/>
            <person name="Franceschini L.M."/>
            <person name="Leite T.F."/>
            <person name="Margarido G.R.A."/>
            <person name="Almeida C.A."/>
            <person name="Ferrarezi J.A."/>
            <person name="Labate C.A."/>
        </authorList>
    </citation>
    <scope>NUCLEOTIDE SEQUENCE</scope>
    <source>
        <strain evidence="1">MF-1</strain>
    </source>
</reference>
<gene>
    <name evidence="1" type="ORF">O181_046354</name>
</gene>
<proteinExistence type="predicted"/>
<comment type="caution">
    <text evidence="1">The sequence shown here is derived from an EMBL/GenBank/DDBJ whole genome shotgun (WGS) entry which is preliminary data.</text>
</comment>
<evidence type="ECO:0000313" key="2">
    <source>
        <dbReference type="Proteomes" id="UP000765509"/>
    </source>
</evidence>